<dbReference type="Proteomes" id="UP000824890">
    <property type="component" value="Unassembled WGS sequence"/>
</dbReference>
<accession>A0ABQ7YPX0</accession>
<sequence>MSSSAFVPLGHSAVYEAFINPNSSFRAVDPTVLHGFLPSRRIRPIRFSVTLLAVPASLWEAIDLHSNHRLHEPRWWILAILKIRYWSEIVAGPRWKTFIRRFNRARHKVGSTSQVICHELHVYPASALKASSYVQLIRPAAVVNIATLKGLKGELGKKPTALGRIVIYIKESLIDLLPW</sequence>
<comment type="caution">
    <text evidence="1">The sequence shown here is derived from an EMBL/GenBank/DDBJ whole genome shotgun (WGS) entry which is preliminary data.</text>
</comment>
<protein>
    <submittedName>
        <fullName evidence="1">Uncharacterized protein</fullName>
    </submittedName>
</protein>
<evidence type="ECO:0000313" key="1">
    <source>
        <dbReference type="EMBL" id="KAH0870260.1"/>
    </source>
</evidence>
<organism evidence="1 2">
    <name type="scientific">Brassica napus</name>
    <name type="common">Rape</name>
    <dbReference type="NCBI Taxonomy" id="3708"/>
    <lineage>
        <taxon>Eukaryota</taxon>
        <taxon>Viridiplantae</taxon>
        <taxon>Streptophyta</taxon>
        <taxon>Embryophyta</taxon>
        <taxon>Tracheophyta</taxon>
        <taxon>Spermatophyta</taxon>
        <taxon>Magnoliopsida</taxon>
        <taxon>eudicotyledons</taxon>
        <taxon>Gunneridae</taxon>
        <taxon>Pentapetalae</taxon>
        <taxon>rosids</taxon>
        <taxon>malvids</taxon>
        <taxon>Brassicales</taxon>
        <taxon>Brassicaceae</taxon>
        <taxon>Brassiceae</taxon>
        <taxon>Brassica</taxon>
    </lineage>
</organism>
<dbReference type="PANTHER" id="PTHR47076:SF11">
    <property type="entry name" value="BNAA06G16930D PROTEIN"/>
    <property type="match status" value="1"/>
</dbReference>
<keyword evidence="2" id="KW-1185">Reference proteome</keyword>
<dbReference type="PANTHER" id="PTHR47076">
    <property type="entry name" value="NHL DOMAIN PROTEIN"/>
    <property type="match status" value="1"/>
</dbReference>
<evidence type="ECO:0000313" key="2">
    <source>
        <dbReference type="Proteomes" id="UP000824890"/>
    </source>
</evidence>
<reference evidence="1 2" key="1">
    <citation type="submission" date="2021-05" db="EMBL/GenBank/DDBJ databases">
        <title>Genome Assembly of Synthetic Allotetraploid Brassica napus Reveals Homoeologous Exchanges between Subgenomes.</title>
        <authorList>
            <person name="Davis J.T."/>
        </authorList>
    </citation>
    <scope>NUCLEOTIDE SEQUENCE [LARGE SCALE GENOMIC DNA]</scope>
    <source>
        <strain evidence="2">cv. Da-Ae</strain>
        <tissue evidence="1">Seedling</tissue>
    </source>
</reference>
<gene>
    <name evidence="1" type="ORF">HID58_077282</name>
</gene>
<dbReference type="EMBL" id="JAGKQM010000017">
    <property type="protein sequence ID" value="KAH0870260.1"/>
    <property type="molecule type" value="Genomic_DNA"/>
</dbReference>
<proteinExistence type="predicted"/>
<name>A0ABQ7YPX0_BRANA</name>